<evidence type="ECO:0000256" key="5">
    <source>
        <dbReference type="ARBA" id="ARBA00022741"/>
    </source>
</evidence>
<evidence type="ECO:0000259" key="13">
    <source>
        <dbReference type="SMART" id="SM00382"/>
    </source>
</evidence>
<sequence>MLKEISAGTVIGVLVFLTLKGFDITPLLLLAGVGFLAYWLIEKKGMLSSTFGGKSYIPAVPISFADIGGQETAIRELKEALEFLLRSKQVRAMGIRPLKGILLSGPPGTGKTLMARAAATYTDAVFLAASGSEFIEMYAGVGAQRVRELFNRARELARRQQKKRAIIFIDELEVLGGKRGSHTSHLEYDQTLNQLLVEMDGLKEDQDVQILVIGATNRADLLDPALLRPGRFDRQVRVDLPDREGRLAILKLHTANKPLGPKTDLEAIARETFGFSGAHLESVANEAAILALREKAPVIEQRHLLEAVDKVMLGEKLGRKPTPEELYRLAIHEAGHAVAAELLRPGSVSHVTITSRGQALGYTRQKPEHDIYLYTRDYLEVQIAICLAGAVAETLVLGNRSTGSLNDFKESIRLARVIITSGLSDLGVVGEENLSKEQMHTASTTIINQEEEKVVSLLQPHLPVLKELARNLVEKETITGRELRNLLQEQAKAS</sequence>
<keyword evidence="3 14" id="KW-0645">Protease</keyword>
<gene>
    <name evidence="14" type="ORF">MTY_2163</name>
</gene>
<evidence type="ECO:0000256" key="12">
    <source>
        <dbReference type="SAM" id="Phobius"/>
    </source>
</evidence>
<dbReference type="Pfam" id="PF17862">
    <property type="entry name" value="AAA_lid_3"/>
    <property type="match status" value="1"/>
</dbReference>
<dbReference type="Pfam" id="PF00004">
    <property type="entry name" value="AAA"/>
    <property type="match status" value="1"/>
</dbReference>
<dbReference type="InterPro" id="IPR041569">
    <property type="entry name" value="AAA_lid_3"/>
</dbReference>
<protein>
    <submittedName>
        <fullName evidence="14">ATP-dependent Zn proteases</fullName>
    </submittedName>
</protein>
<dbReference type="GO" id="GO:0004222">
    <property type="term" value="F:metalloendopeptidase activity"/>
    <property type="evidence" value="ECO:0007669"/>
    <property type="project" value="InterPro"/>
</dbReference>
<dbReference type="InterPro" id="IPR003959">
    <property type="entry name" value="ATPase_AAA_core"/>
</dbReference>
<keyword evidence="12" id="KW-0472">Membrane</keyword>
<dbReference type="Gene3D" id="1.10.8.60">
    <property type="match status" value="1"/>
</dbReference>
<keyword evidence="5 11" id="KW-0547">Nucleotide-binding</keyword>
<evidence type="ECO:0000256" key="7">
    <source>
        <dbReference type="ARBA" id="ARBA00022833"/>
    </source>
</evidence>
<dbReference type="InterPro" id="IPR037219">
    <property type="entry name" value="Peptidase_M41-like"/>
</dbReference>
<dbReference type="InterPro" id="IPR000642">
    <property type="entry name" value="Peptidase_M41"/>
</dbReference>
<keyword evidence="12" id="KW-0812">Transmembrane</keyword>
<comment type="similarity">
    <text evidence="11">Belongs to the AAA ATPase family.</text>
</comment>
<evidence type="ECO:0000256" key="8">
    <source>
        <dbReference type="ARBA" id="ARBA00022840"/>
    </source>
</evidence>
<evidence type="ECO:0000256" key="6">
    <source>
        <dbReference type="ARBA" id="ARBA00022801"/>
    </source>
</evidence>
<dbReference type="GO" id="GO:0016887">
    <property type="term" value="F:ATP hydrolysis activity"/>
    <property type="evidence" value="ECO:0007669"/>
    <property type="project" value="InterPro"/>
</dbReference>
<dbReference type="RefSeq" id="WP_025774543.1">
    <property type="nucleotide sequence ID" value="NZ_DF238840.1"/>
</dbReference>
<feature type="domain" description="AAA+ ATPase" evidence="13">
    <location>
        <begin position="97"/>
        <end position="242"/>
    </location>
</feature>
<reference evidence="14" key="1">
    <citation type="journal article" date="2014" name="Gene">
        <title>Genome-guided analysis of transformation efficiency and carbon dioxide assimilation by Moorella thermoacetica Y72.</title>
        <authorList>
            <person name="Tsukahara K."/>
            <person name="Kita A."/>
            <person name="Nakashimada Y."/>
            <person name="Hoshino T."/>
            <person name="Murakami K."/>
        </authorList>
    </citation>
    <scope>NUCLEOTIDE SEQUENCE [LARGE SCALE GENOMIC DNA]</scope>
    <source>
        <strain evidence="14">Y72</strain>
    </source>
</reference>
<dbReference type="PROSITE" id="PS00674">
    <property type="entry name" value="AAA"/>
    <property type="match status" value="1"/>
</dbReference>
<dbReference type="EMBL" id="DF238840">
    <property type="protein sequence ID" value="GAF26823.1"/>
    <property type="molecule type" value="Genomic_DNA"/>
</dbReference>
<dbReference type="FunFam" id="1.10.8.60:FF:000001">
    <property type="entry name" value="ATP-dependent zinc metalloprotease FtsH"/>
    <property type="match status" value="1"/>
</dbReference>
<dbReference type="GO" id="GO:0046872">
    <property type="term" value="F:metal ion binding"/>
    <property type="evidence" value="ECO:0007669"/>
    <property type="project" value="UniProtKB-KW"/>
</dbReference>
<dbReference type="InterPro" id="IPR003593">
    <property type="entry name" value="AAA+_ATPase"/>
</dbReference>
<dbReference type="PANTHER" id="PTHR23076">
    <property type="entry name" value="METALLOPROTEASE M41 FTSH"/>
    <property type="match status" value="1"/>
</dbReference>
<keyword evidence="4" id="KW-0479">Metal-binding</keyword>
<dbReference type="Pfam" id="PF01434">
    <property type="entry name" value="Peptidase_M41"/>
    <property type="match status" value="1"/>
</dbReference>
<feature type="transmembrane region" description="Helical" evidence="12">
    <location>
        <begin position="24"/>
        <end position="41"/>
    </location>
</feature>
<organism evidence="14">
    <name type="scientific">Moorella thermoacetica Y72</name>
    <dbReference type="NCBI Taxonomy" id="1325331"/>
    <lineage>
        <taxon>Bacteria</taxon>
        <taxon>Bacillati</taxon>
        <taxon>Bacillota</taxon>
        <taxon>Clostridia</taxon>
        <taxon>Neomoorellales</taxon>
        <taxon>Neomoorellaceae</taxon>
        <taxon>Neomoorella</taxon>
    </lineage>
</organism>
<keyword evidence="12" id="KW-1133">Transmembrane helix</keyword>
<evidence type="ECO:0000256" key="4">
    <source>
        <dbReference type="ARBA" id="ARBA00022723"/>
    </source>
</evidence>
<dbReference type="GO" id="GO:0005886">
    <property type="term" value="C:plasma membrane"/>
    <property type="evidence" value="ECO:0007669"/>
    <property type="project" value="TreeGrafter"/>
</dbReference>
<name>A0A0S6UCH1_NEOTH</name>
<evidence type="ECO:0000256" key="10">
    <source>
        <dbReference type="ARBA" id="ARBA00023054"/>
    </source>
</evidence>
<accession>A0A0S6UCH1</accession>
<keyword evidence="7" id="KW-0862">Zinc</keyword>
<evidence type="ECO:0000256" key="2">
    <source>
        <dbReference type="ARBA" id="ARBA00010044"/>
    </source>
</evidence>
<proteinExistence type="inferred from homology"/>
<dbReference type="InterPro" id="IPR003960">
    <property type="entry name" value="ATPase_AAA_CS"/>
</dbReference>
<dbReference type="FunFam" id="3.40.50.300:FF:001025">
    <property type="entry name" value="ATPase family, AAA domain-containing 2B"/>
    <property type="match status" value="1"/>
</dbReference>
<dbReference type="GO" id="GO:0005524">
    <property type="term" value="F:ATP binding"/>
    <property type="evidence" value="ECO:0007669"/>
    <property type="project" value="UniProtKB-KW"/>
</dbReference>
<keyword evidence="9" id="KW-0482">Metalloprotease</keyword>
<dbReference type="Gene3D" id="3.40.50.300">
    <property type="entry name" value="P-loop containing nucleotide triphosphate hydrolases"/>
    <property type="match status" value="1"/>
</dbReference>
<evidence type="ECO:0000313" key="14">
    <source>
        <dbReference type="EMBL" id="GAF26823.1"/>
    </source>
</evidence>
<keyword evidence="10" id="KW-0175">Coiled coil</keyword>
<dbReference type="GO" id="GO:0006508">
    <property type="term" value="P:proteolysis"/>
    <property type="evidence" value="ECO:0007669"/>
    <property type="project" value="UniProtKB-KW"/>
</dbReference>
<dbReference type="InterPro" id="IPR027417">
    <property type="entry name" value="P-loop_NTPase"/>
</dbReference>
<dbReference type="SUPFAM" id="SSF140990">
    <property type="entry name" value="FtsH protease domain-like"/>
    <property type="match status" value="1"/>
</dbReference>
<evidence type="ECO:0000256" key="1">
    <source>
        <dbReference type="ARBA" id="ARBA00001947"/>
    </source>
</evidence>
<dbReference type="SUPFAM" id="SSF52540">
    <property type="entry name" value="P-loop containing nucleoside triphosphate hydrolases"/>
    <property type="match status" value="1"/>
</dbReference>
<comment type="cofactor">
    <cofactor evidence="1">
        <name>Zn(2+)</name>
        <dbReference type="ChEBI" id="CHEBI:29105"/>
    </cofactor>
</comment>
<keyword evidence="8 11" id="KW-0067">ATP-binding</keyword>
<dbReference type="Gene3D" id="1.20.58.760">
    <property type="entry name" value="Peptidase M41"/>
    <property type="match status" value="1"/>
</dbReference>
<dbReference type="AlphaFoldDB" id="A0A0S6UCH1"/>
<dbReference type="Proteomes" id="UP000063718">
    <property type="component" value="Unassembled WGS sequence"/>
</dbReference>
<dbReference type="SMART" id="SM00382">
    <property type="entry name" value="AAA"/>
    <property type="match status" value="1"/>
</dbReference>
<dbReference type="CDD" id="cd19501">
    <property type="entry name" value="RecA-like_FtsH"/>
    <property type="match status" value="1"/>
</dbReference>
<dbReference type="PANTHER" id="PTHR23076:SF97">
    <property type="entry name" value="ATP-DEPENDENT ZINC METALLOPROTEASE YME1L1"/>
    <property type="match status" value="1"/>
</dbReference>
<comment type="similarity">
    <text evidence="2">In the C-terminal section; belongs to the peptidase M41 family.</text>
</comment>
<dbReference type="GO" id="GO:0030163">
    <property type="term" value="P:protein catabolic process"/>
    <property type="evidence" value="ECO:0007669"/>
    <property type="project" value="TreeGrafter"/>
</dbReference>
<evidence type="ECO:0000256" key="9">
    <source>
        <dbReference type="ARBA" id="ARBA00023049"/>
    </source>
</evidence>
<dbReference type="GO" id="GO:0004176">
    <property type="term" value="F:ATP-dependent peptidase activity"/>
    <property type="evidence" value="ECO:0007669"/>
    <property type="project" value="InterPro"/>
</dbReference>
<evidence type="ECO:0000256" key="3">
    <source>
        <dbReference type="ARBA" id="ARBA00022670"/>
    </source>
</evidence>
<keyword evidence="6" id="KW-0378">Hydrolase</keyword>
<evidence type="ECO:0000256" key="11">
    <source>
        <dbReference type="RuleBase" id="RU003651"/>
    </source>
</evidence>